<dbReference type="GO" id="GO:0009820">
    <property type="term" value="P:alkaloid metabolic process"/>
    <property type="evidence" value="ECO:0007669"/>
    <property type="project" value="UniProtKB-KW"/>
</dbReference>
<dbReference type="InterPro" id="IPR017804">
    <property type="entry name" value="MeTrfase_EgtD-like"/>
</dbReference>
<reference evidence="9" key="1">
    <citation type="journal article" date="2024" name="Syst. Appl. Microbiol.">
        <title>First single-strain enrichments of Electrothrix cable bacteria, description of E. aestuarii sp. nov. and E. rattekaaiensis sp. nov., and proposal of a cable bacteria taxonomy following the rules of the SeqCode.</title>
        <authorList>
            <person name="Plum-Jensen L.E."/>
            <person name="Schramm A."/>
            <person name="Marshall I.P.G."/>
        </authorList>
    </citation>
    <scope>NUCLEOTIDE SEQUENCE</scope>
    <source>
        <strain evidence="9">Rat1</strain>
    </source>
</reference>
<comment type="pathway">
    <text evidence="1">Alkaloid biosynthesis; ergot alkaloid biosynthesis.</text>
</comment>
<dbReference type="Pfam" id="PF10017">
    <property type="entry name" value="Methyltransf_33"/>
    <property type="match status" value="1"/>
</dbReference>
<evidence type="ECO:0000259" key="8">
    <source>
        <dbReference type="Pfam" id="PF10017"/>
    </source>
</evidence>
<evidence type="ECO:0000256" key="3">
    <source>
        <dbReference type="ARBA" id="ARBA00022589"/>
    </source>
</evidence>
<dbReference type="GO" id="GO:0008168">
    <property type="term" value="F:methyltransferase activity"/>
    <property type="evidence" value="ECO:0007669"/>
    <property type="project" value="UniProtKB-KW"/>
</dbReference>
<dbReference type="NCBIfam" id="TIGR03439">
    <property type="entry name" value="methyl_EasF"/>
    <property type="match status" value="1"/>
</dbReference>
<reference evidence="9" key="2">
    <citation type="submission" date="2024-06" db="EMBL/GenBank/DDBJ databases">
        <authorList>
            <person name="Plum-Jensen L.E."/>
            <person name="Schramm A."/>
            <person name="Marshall I.P.G."/>
        </authorList>
    </citation>
    <scope>NUCLEOTIDE SEQUENCE</scope>
    <source>
        <strain evidence="9">Rat1</strain>
    </source>
</reference>
<sequence>MKNMKEYLKEDQLNFFSLEEFAPHDDLKKQVKKGFSSLHKSLCSGCFYNYEGSLLFDKICELPEYYLTRTELAVLEDNMGNIIAEIPEEAIITELGNGNPVKIKLFFEALFQRQNRVQYTPIDISIQYMAQSMRRLIEQYPNLQITAIGGRYEDGIHFLQKTDVPKCILWLGSSIGNLTDNNAIDFLSKISRMMQPKDSLLIGMDMIKDWKIIDAAYNDAQGITAAFNMNLLRRINNSLDADFNLAQFRHEPVCNKAESRMESYITSCKDQQVSIRDLDMEVSFKENERIHVEVSCKYSEEKIATIADRSGLRLKSRWFDTRKWFSLNLFSPA</sequence>
<dbReference type="PANTHER" id="PTHR43397:SF1">
    <property type="entry name" value="ERGOTHIONEINE BIOSYNTHESIS PROTEIN 1"/>
    <property type="match status" value="1"/>
</dbReference>
<evidence type="ECO:0000256" key="4">
    <source>
        <dbReference type="ARBA" id="ARBA00022603"/>
    </source>
</evidence>
<dbReference type="AlphaFoldDB" id="A0AAU8LSC0"/>
<dbReference type="InterPro" id="IPR017805">
    <property type="entry name" value="SAM_MeTrfase_EasF-type_put"/>
</dbReference>
<organism evidence="9">
    <name type="scientific">Candidatus Electrothrix aestuarii</name>
    <dbReference type="NCBI Taxonomy" id="3062594"/>
    <lineage>
        <taxon>Bacteria</taxon>
        <taxon>Pseudomonadati</taxon>
        <taxon>Thermodesulfobacteriota</taxon>
        <taxon>Desulfobulbia</taxon>
        <taxon>Desulfobulbales</taxon>
        <taxon>Desulfobulbaceae</taxon>
        <taxon>Candidatus Electrothrix</taxon>
    </lineage>
</organism>
<evidence type="ECO:0000256" key="1">
    <source>
        <dbReference type="ARBA" id="ARBA00005107"/>
    </source>
</evidence>
<dbReference type="Gene3D" id="3.40.50.150">
    <property type="entry name" value="Vaccinia Virus protein VP39"/>
    <property type="match status" value="1"/>
</dbReference>
<dbReference type="NCBIfam" id="TIGR03438">
    <property type="entry name" value="egtD_ergothio"/>
    <property type="match status" value="1"/>
</dbReference>
<dbReference type="InterPro" id="IPR051128">
    <property type="entry name" value="EgtD_Methyltrsf_superfamily"/>
</dbReference>
<evidence type="ECO:0000256" key="7">
    <source>
        <dbReference type="ARBA" id="ARBA00049425"/>
    </source>
</evidence>
<dbReference type="PIRSF" id="PIRSF018005">
    <property type="entry name" value="UCP018005"/>
    <property type="match status" value="1"/>
</dbReference>
<dbReference type="InterPro" id="IPR029063">
    <property type="entry name" value="SAM-dependent_MTases_sf"/>
</dbReference>
<dbReference type="InterPro" id="IPR035094">
    <property type="entry name" value="EgtD"/>
</dbReference>
<accession>A0AAU8LSC0</accession>
<evidence type="ECO:0000256" key="5">
    <source>
        <dbReference type="ARBA" id="ARBA00022679"/>
    </source>
</evidence>
<evidence type="ECO:0000256" key="2">
    <source>
        <dbReference type="ARBA" id="ARBA00011738"/>
    </source>
</evidence>
<evidence type="ECO:0000256" key="6">
    <source>
        <dbReference type="ARBA" id="ARBA00039094"/>
    </source>
</evidence>
<dbReference type="GO" id="GO:0032259">
    <property type="term" value="P:methylation"/>
    <property type="evidence" value="ECO:0007669"/>
    <property type="project" value="UniProtKB-KW"/>
</dbReference>
<keyword evidence="3" id="KW-0017">Alkaloid metabolism</keyword>
<comment type="subunit">
    <text evidence="2">Homodimer.</text>
</comment>
<proteinExistence type="predicted"/>
<dbReference type="InterPro" id="IPR019257">
    <property type="entry name" value="MeTrfase_dom"/>
</dbReference>
<keyword evidence="4 9" id="KW-0489">Methyltransferase</keyword>
<comment type="catalytic activity">
    <reaction evidence="7">
        <text>4-(3-methylbut-2-enyl)-L-tryptophan + S-adenosyl-L-methionine = 4-(3-methylbut-2-enyl)-L-abrine + S-adenosyl-L-homocysteine + H(+)</text>
        <dbReference type="Rhea" id="RHEA:34435"/>
        <dbReference type="ChEBI" id="CHEBI:15378"/>
        <dbReference type="ChEBI" id="CHEBI:57856"/>
        <dbReference type="ChEBI" id="CHEBI:58209"/>
        <dbReference type="ChEBI" id="CHEBI:59789"/>
        <dbReference type="ChEBI" id="CHEBI:67248"/>
        <dbReference type="EC" id="2.1.1.261"/>
    </reaction>
</comment>
<dbReference type="PANTHER" id="PTHR43397">
    <property type="entry name" value="ERGOTHIONEINE BIOSYNTHESIS PROTEIN 1"/>
    <property type="match status" value="1"/>
</dbReference>
<keyword evidence="5 9" id="KW-0808">Transferase</keyword>
<dbReference type="EC" id="2.1.1.261" evidence="6"/>
<name>A0AAU8LSC0_9BACT</name>
<dbReference type="KEGG" id="eaj:Q3M24_17855"/>
<gene>
    <name evidence="9" type="primary">egtD</name>
    <name evidence="9" type="ORF">Q3M24_17855</name>
</gene>
<protein>
    <recommendedName>
        <fullName evidence="6">4-dimethylallyltryptophan N-methyltransferase</fullName>
        <ecNumber evidence="6">2.1.1.261</ecNumber>
    </recommendedName>
</protein>
<feature type="domain" description="Histidine-specific methyltransferase SAM-dependent" evidence="8">
    <location>
        <begin position="28"/>
        <end position="330"/>
    </location>
</feature>
<dbReference type="EMBL" id="CP159373">
    <property type="protein sequence ID" value="XCN72154.1"/>
    <property type="molecule type" value="Genomic_DNA"/>
</dbReference>
<evidence type="ECO:0000313" key="9">
    <source>
        <dbReference type="EMBL" id="XCN72154.1"/>
    </source>
</evidence>